<keyword evidence="1 3" id="KW-0853">WD repeat</keyword>
<feature type="region of interest" description="Disordered" evidence="4">
    <location>
        <begin position="132"/>
        <end position="164"/>
    </location>
</feature>
<dbReference type="SUPFAM" id="SSF50978">
    <property type="entry name" value="WD40 repeat-like"/>
    <property type="match status" value="3"/>
</dbReference>
<comment type="caution">
    <text evidence="6">The sequence shown here is derived from an EMBL/GenBank/DDBJ whole genome shotgun (WGS) entry which is preliminary data.</text>
</comment>
<feature type="repeat" description="WD" evidence="3">
    <location>
        <begin position="997"/>
        <end position="1038"/>
    </location>
</feature>
<evidence type="ECO:0000259" key="5">
    <source>
        <dbReference type="PROSITE" id="PS50837"/>
    </source>
</evidence>
<name>A0A8H5FP47_9AGAR</name>
<dbReference type="GO" id="GO:0000398">
    <property type="term" value="P:mRNA splicing, via spliceosome"/>
    <property type="evidence" value="ECO:0007669"/>
    <property type="project" value="TreeGrafter"/>
</dbReference>
<feature type="compositionally biased region" description="Polar residues" evidence="4">
    <location>
        <begin position="132"/>
        <end position="162"/>
    </location>
</feature>
<feature type="repeat" description="WD" evidence="3">
    <location>
        <begin position="1375"/>
        <end position="1416"/>
    </location>
</feature>
<keyword evidence="7" id="KW-1185">Reference proteome</keyword>
<feature type="repeat" description="WD" evidence="3">
    <location>
        <begin position="1081"/>
        <end position="1122"/>
    </location>
</feature>
<sequence length="1633" mass="178565">MEEQKRSQSQPSSARGRKRDKLLDFFHIKSHSRSPAPSVGSEGSSHPGTPGTPQTRVRKRNKIFLWNYFGSHPPSPTSESPASTFLQTQHVPEQVPENQEGQVWAPFQAADVGSYGQAVVFAAQPNTLSPTAVGQVMDNDSQGHAITGTSGQVSGGENQQEVQDPAQMEATGINAILADAASSPNTETVSPVLDNDHHQAGLSTSAADKVLNPVEYIAPATPGENESNGESTMSQVRKVFLESWKGLHQVTELIEPLLAGTPFKTPLVVFNTISKIAETNIDNQDKMQQLFQDIKDYLEMVNEALMQGMRKNRGHGFAKFLVDQTLKLYNMQSQNIIKQVIVTATISQHLQDMVAGLDKECQKIQTRLQFYAQIDSRMDKMFREWPVAKNAAYNASVRHDICTPETRMEILSRLGDWISDSSSDSPSIFWIRGMAGMGKSTIAKTICEKYSSRVGDCQLGASFFCSRQSAELRSQQNVIPTIVYQLGRRSDTFWDTLARVDEDAVNDAKRHVSRILFEPWSKKTPKDSSRWLIVIDALDELDGYGGSQLVEQLLKGISKTKMDGMKILLTSRPDPTITKICNEELSNGAICKLEDVEKTEVAGDIARYIQQKLALPLDDLLAKFVNKCDGLFIYAATVIREVLNDQGSTVELSNDEKLTELKKHLLEDILSEDSGINALYTIIVDRVLGLKNSERYKNHRKVLGAIICAKEPFRVDDLARLLGENIPPTGETLVLRVVKALHATVYIREGRIYTYHKSFHDFFEKEFVELYETLLAKQCMNVMLHSLHFNMCNLPSSYLLDSEVPGLQSKVEEKLGNEIGYAVCHGFSHMIRGSEGGKEEVLRLLKEFERKKILFWIEAMNLLNKRQDCWQQIKDLQRWILKVTNEHMRTLSETEKLVKSFTQTPASLSTPHLYISSLAIELETTGSSAGWGKMFRNIPKVKCRGVSNHGGVMLQIKAAAKILTVAFSPDGSKIVSGSKNGAVDIWDAIAGQELAQLDGHTSEVTSVACSPDGSKIVSGSDDWTVRIWDAVAGQQVGQLDGHTSGVSSVAFSPDGSKIVSGSNDKTVRIWDAVAGEQLAQLDGHKFGVTSVAFSPDGSKIVSGSYDRTVRIWDAVARQQLAQLDGDTDWITSVAFSPDGSKIVFGSYDETVCIWDPVAGQQLAQLDGHTSGVTSVAFSPDGSKIISGSYDRTVRIWDAVAGQQLAQLDGHTDCISSVAFSPDGSKIISGSYDRTVRIWDAAAGQQLAKLHGHTSGVISVAFSPDGSKIVSGSYDQTVHIWDAVAGQQLAQLDGHTFMVSSVAFSPDGSKIVSGSDDQTVRIWDSVAGQPLAQLDGHTSMVTSVAFSPGGSKVVSGSADETVRLWDAVSWQQLAQFNGHSSSVISVAFSPDGSKIVSGSEDKTVRIWDAVAGHQLAQFDRHKGNVNSVAFSPDGSKIVSGSSDHTVRIWDAEVGQQEAQLYGHRFGVSSVAFSPDGSKIVSGSYDETVRIWDAVAGQQLAQLDGHTDWVTSVAFSPDGSKIVSGSDDWTVRIWDAVAGQQLARSYNPSGYTQNHPPIKWHVGPQQWLCLPSLPSERFMWMPPPLMSSLLPPSCLLSLSGHPCTSVSSDKSFLGPNWTKCCTLSAGHVKMDGQIQ</sequence>
<evidence type="ECO:0000313" key="7">
    <source>
        <dbReference type="Proteomes" id="UP000518752"/>
    </source>
</evidence>
<feature type="repeat" description="WD" evidence="3">
    <location>
        <begin position="1291"/>
        <end position="1332"/>
    </location>
</feature>
<dbReference type="Gene3D" id="2.130.10.10">
    <property type="entry name" value="YVTN repeat-like/Quinoprotein amine dehydrogenase"/>
    <property type="match status" value="7"/>
</dbReference>
<dbReference type="PANTHER" id="PTHR19846:SF0">
    <property type="entry name" value="PRE-MRNA PROCESSING FACTOR 4"/>
    <property type="match status" value="1"/>
</dbReference>
<dbReference type="InterPro" id="IPR027417">
    <property type="entry name" value="P-loop_NTPase"/>
</dbReference>
<proteinExistence type="predicted"/>
<feature type="repeat" description="WD" evidence="3">
    <location>
        <begin position="1165"/>
        <end position="1206"/>
    </location>
</feature>
<reference evidence="6 7" key="1">
    <citation type="journal article" date="2020" name="ISME J.">
        <title>Uncovering the hidden diversity of litter-decomposition mechanisms in mushroom-forming fungi.</title>
        <authorList>
            <person name="Floudas D."/>
            <person name="Bentzer J."/>
            <person name="Ahren D."/>
            <person name="Johansson T."/>
            <person name="Persson P."/>
            <person name="Tunlid A."/>
        </authorList>
    </citation>
    <scope>NUCLEOTIDE SEQUENCE [LARGE SCALE GENOMIC DNA]</scope>
    <source>
        <strain evidence="6 7">CBS 406.79</strain>
    </source>
</reference>
<organism evidence="6 7">
    <name type="scientific">Collybiopsis confluens</name>
    <dbReference type="NCBI Taxonomy" id="2823264"/>
    <lineage>
        <taxon>Eukaryota</taxon>
        <taxon>Fungi</taxon>
        <taxon>Dikarya</taxon>
        <taxon>Basidiomycota</taxon>
        <taxon>Agaricomycotina</taxon>
        <taxon>Agaricomycetes</taxon>
        <taxon>Agaricomycetidae</taxon>
        <taxon>Agaricales</taxon>
        <taxon>Marasmiineae</taxon>
        <taxon>Omphalotaceae</taxon>
        <taxon>Collybiopsis</taxon>
    </lineage>
</organism>
<accession>A0A8H5FP47</accession>
<feature type="repeat" description="WD" evidence="3">
    <location>
        <begin position="1039"/>
        <end position="1080"/>
    </location>
</feature>
<feature type="repeat" description="WD" evidence="3">
    <location>
        <begin position="1123"/>
        <end position="1164"/>
    </location>
</feature>
<feature type="repeat" description="WD" evidence="3">
    <location>
        <begin position="1417"/>
        <end position="1458"/>
    </location>
</feature>
<dbReference type="EMBL" id="JAACJN010000425">
    <property type="protein sequence ID" value="KAF5343961.1"/>
    <property type="molecule type" value="Genomic_DNA"/>
</dbReference>
<dbReference type="InterPro" id="IPR018391">
    <property type="entry name" value="PQQ_b-propeller_rpt"/>
</dbReference>
<feature type="domain" description="NACHT" evidence="5">
    <location>
        <begin position="427"/>
        <end position="574"/>
    </location>
</feature>
<dbReference type="OrthoDB" id="3266532at2759"/>
<feature type="repeat" description="WD" evidence="3">
    <location>
        <begin position="962"/>
        <end position="996"/>
    </location>
</feature>
<evidence type="ECO:0000313" key="6">
    <source>
        <dbReference type="EMBL" id="KAF5343961.1"/>
    </source>
</evidence>
<dbReference type="PRINTS" id="PR00320">
    <property type="entry name" value="GPROTEINBRPT"/>
</dbReference>
<dbReference type="Pfam" id="PF00400">
    <property type="entry name" value="WD40"/>
    <property type="match status" value="14"/>
</dbReference>
<protein>
    <recommendedName>
        <fullName evidence="5">NACHT domain-containing protein</fullName>
    </recommendedName>
</protein>
<dbReference type="PROSITE" id="PS50837">
    <property type="entry name" value="NACHT"/>
    <property type="match status" value="1"/>
</dbReference>
<dbReference type="InterPro" id="IPR015943">
    <property type="entry name" value="WD40/YVTN_repeat-like_dom_sf"/>
</dbReference>
<dbReference type="PROSITE" id="PS50294">
    <property type="entry name" value="WD_REPEATS_REGION"/>
    <property type="match status" value="14"/>
</dbReference>
<dbReference type="InterPro" id="IPR007111">
    <property type="entry name" value="NACHT_NTPase"/>
</dbReference>
<dbReference type="SMART" id="SM00320">
    <property type="entry name" value="WD40"/>
    <property type="match status" value="14"/>
</dbReference>
<feature type="region of interest" description="Disordered" evidence="4">
    <location>
        <begin position="1"/>
        <end position="57"/>
    </location>
</feature>
<dbReference type="InterPro" id="IPR020472">
    <property type="entry name" value="WD40_PAC1"/>
</dbReference>
<dbReference type="PROSITE" id="PS50082">
    <property type="entry name" value="WD_REPEATS_2"/>
    <property type="match status" value="14"/>
</dbReference>
<dbReference type="GO" id="GO:0017070">
    <property type="term" value="F:U6 snRNA binding"/>
    <property type="evidence" value="ECO:0007669"/>
    <property type="project" value="TreeGrafter"/>
</dbReference>
<evidence type="ECO:0000256" key="3">
    <source>
        <dbReference type="PROSITE-ProRule" id="PRU00221"/>
    </source>
</evidence>
<evidence type="ECO:0000256" key="2">
    <source>
        <dbReference type="ARBA" id="ARBA00022737"/>
    </source>
</evidence>
<dbReference type="SUPFAM" id="SSF52540">
    <property type="entry name" value="P-loop containing nucleoside triphosphate hydrolases"/>
    <property type="match status" value="1"/>
</dbReference>
<dbReference type="InterPro" id="IPR056884">
    <property type="entry name" value="NPHP3-like_N"/>
</dbReference>
<dbReference type="InterPro" id="IPR036322">
    <property type="entry name" value="WD40_repeat_dom_sf"/>
</dbReference>
<dbReference type="Gene3D" id="3.40.50.300">
    <property type="entry name" value="P-loop containing nucleotide triphosphate hydrolases"/>
    <property type="match status" value="1"/>
</dbReference>
<feature type="repeat" description="WD" evidence="3">
    <location>
        <begin position="1207"/>
        <end position="1248"/>
    </location>
</feature>
<feature type="repeat" description="WD" evidence="3">
    <location>
        <begin position="1501"/>
        <end position="1542"/>
    </location>
</feature>
<feature type="repeat" description="WD" evidence="3">
    <location>
        <begin position="1249"/>
        <end position="1290"/>
    </location>
</feature>
<keyword evidence="2" id="KW-0677">Repeat</keyword>
<feature type="compositionally biased region" description="Polar residues" evidence="4">
    <location>
        <begin position="41"/>
        <end position="55"/>
    </location>
</feature>
<feature type="repeat" description="WD" evidence="3">
    <location>
        <begin position="1333"/>
        <end position="1374"/>
    </location>
</feature>
<feature type="repeat" description="WD" evidence="3">
    <location>
        <begin position="1459"/>
        <end position="1500"/>
    </location>
</feature>
<evidence type="ECO:0000256" key="1">
    <source>
        <dbReference type="ARBA" id="ARBA00022574"/>
    </source>
</evidence>
<evidence type="ECO:0000256" key="4">
    <source>
        <dbReference type="SAM" id="MobiDB-lite"/>
    </source>
</evidence>
<dbReference type="GO" id="GO:0046540">
    <property type="term" value="C:U4/U6 x U5 tri-snRNP complex"/>
    <property type="evidence" value="ECO:0007669"/>
    <property type="project" value="TreeGrafter"/>
</dbReference>
<dbReference type="CDD" id="cd00200">
    <property type="entry name" value="WD40"/>
    <property type="match status" value="2"/>
</dbReference>
<dbReference type="PANTHER" id="PTHR19846">
    <property type="entry name" value="WD40 REPEAT PROTEIN"/>
    <property type="match status" value="1"/>
</dbReference>
<dbReference type="SMART" id="SM00564">
    <property type="entry name" value="PQQ"/>
    <property type="match status" value="7"/>
</dbReference>
<gene>
    <name evidence="6" type="ORF">D9757_015263</name>
</gene>
<dbReference type="InterPro" id="IPR001680">
    <property type="entry name" value="WD40_rpt"/>
</dbReference>
<dbReference type="Proteomes" id="UP000518752">
    <property type="component" value="Unassembled WGS sequence"/>
</dbReference>
<dbReference type="GO" id="GO:0030621">
    <property type="term" value="F:U4 snRNA binding"/>
    <property type="evidence" value="ECO:0007669"/>
    <property type="project" value="TreeGrafter"/>
</dbReference>
<dbReference type="Pfam" id="PF24883">
    <property type="entry name" value="NPHP3_N"/>
    <property type="match status" value="1"/>
</dbReference>